<proteinExistence type="predicted"/>
<evidence type="ECO:0000256" key="1">
    <source>
        <dbReference type="SAM" id="MobiDB-lite"/>
    </source>
</evidence>
<feature type="compositionally biased region" description="Basic and acidic residues" evidence="1">
    <location>
        <begin position="201"/>
        <end position="226"/>
    </location>
</feature>
<feature type="compositionally biased region" description="Polar residues" evidence="1">
    <location>
        <begin position="86"/>
        <end position="95"/>
    </location>
</feature>
<dbReference type="EMBL" id="BAAFGZ010000185">
    <property type="protein sequence ID" value="GAB0136319.1"/>
    <property type="molecule type" value="Genomic_DNA"/>
</dbReference>
<comment type="caution">
    <text evidence="2">The sequence shown here is derived from an EMBL/GenBank/DDBJ whole genome shotgun (WGS) entry which is preliminary data.</text>
</comment>
<sequence>METITSMAQTAAKAVWGNGTERDEPISGVQGDVAKGEPFDGGNIDPLESDKRGSEFETETSNELKKSNSSTKDPAIGTETSKDLKNSNGTKNPVVTSADEPAPAEKPLSRDTSDSNEADAGEDGEKVVMGDGPRPLATVAKGCGGDAGNMKTEPEPESESSGDAAAGKDGDGEGKGTGELYVKASGLAADGGDFDAAKPGAGREADRLMEQNGIKREAGDDSKPSKLDSMSSGSGSKDDNEKPSMKDRIKDKLHLHKS</sequence>
<accession>A0ABQ0CS91</accession>
<keyword evidence="3" id="KW-1185">Reference proteome</keyword>
<organism evidence="2 3">
    <name type="scientific">Epichloe bromicola</name>
    <dbReference type="NCBI Taxonomy" id="79588"/>
    <lineage>
        <taxon>Eukaryota</taxon>
        <taxon>Fungi</taxon>
        <taxon>Dikarya</taxon>
        <taxon>Ascomycota</taxon>
        <taxon>Pezizomycotina</taxon>
        <taxon>Sordariomycetes</taxon>
        <taxon>Hypocreomycetidae</taxon>
        <taxon>Hypocreales</taxon>
        <taxon>Clavicipitaceae</taxon>
        <taxon>Epichloe</taxon>
    </lineage>
</organism>
<evidence type="ECO:0000313" key="2">
    <source>
        <dbReference type="EMBL" id="GAB0136319.1"/>
    </source>
</evidence>
<feature type="compositionally biased region" description="Basic and acidic residues" evidence="1">
    <location>
        <begin position="166"/>
        <end position="176"/>
    </location>
</feature>
<name>A0ABQ0CS91_9HYPO</name>
<reference evidence="3" key="1">
    <citation type="submission" date="2024-06" db="EMBL/GenBank/DDBJ databases">
        <title>Draft Genome Sequences of Epichloe bromicola Strains Isolated from Elymus ciliaris.</title>
        <authorList>
            <consortium name="Epichloe bromicola genome sequencing consortium"/>
            <person name="Miura A."/>
            <person name="Imano S."/>
            <person name="Ashida A."/>
            <person name="Sato I."/>
            <person name="Chiba S."/>
            <person name="Tanaka A."/>
            <person name="Camagna M."/>
            <person name="Takemoto D."/>
        </authorList>
    </citation>
    <scope>NUCLEOTIDE SEQUENCE [LARGE SCALE GENOMIC DNA]</scope>
    <source>
        <strain evidence="3">DP</strain>
    </source>
</reference>
<gene>
    <name evidence="2" type="primary">g4624</name>
    <name evidence="2" type="ORF">EsDP_00004624</name>
</gene>
<evidence type="ECO:0008006" key="4">
    <source>
        <dbReference type="Google" id="ProtNLM"/>
    </source>
</evidence>
<evidence type="ECO:0000313" key="3">
    <source>
        <dbReference type="Proteomes" id="UP001562357"/>
    </source>
</evidence>
<feature type="region of interest" description="Disordered" evidence="1">
    <location>
        <begin position="1"/>
        <end position="258"/>
    </location>
</feature>
<dbReference type="Proteomes" id="UP001562357">
    <property type="component" value="Unassembled WGS sequence"/>
</dbReference>
<protein>
    <recommendedName>
        <fullName evidence="4">Glycine-rich cell wall structural protein 1</fullName>
    </recommendedName>
</protein>
<feature type="compositionally biased region" description="Basic and acidic residues" evidence="1">
    <location>
        <begin position="236"/>
        <end position="252"/>
    </location>
</feature>